<dbReference type="InterPro" id="IPR047793">
    <property type="entry name" value="LiaF_C"/>
</dbReference>
<feature type="transmembrane region" description="Helical" evidence="1">
    <location>
        <begin position="29"/>
        <end position="45"/>
    </location>
</feature>
<evidence type="ECO:0000313" key="5">
    <source>
        <dbReference type="Proteomes" id="UP000199481"/>
    </source>
</evidence>
<gene>
    <name evidence="4" type="ORF">SAMN04487752_0370</name>
</gene>
<dbReference type="InterPro" id="IPR024425">
    <property type="entry name" value="LiaF-like_C"/>
</dbReference>
<evidence type="ECO:0000259" key="2">
    <source>
        <dbReference type="Pfam" id="PF09922"/>
    </source>
</evidence>
<organism evidence="4 5">
    <name type="scientific">Carnobacterium viridans</name>
    <dbReference type="NCBI Taxonomy" id="174587"/>
    <lineage>
        <taxon>Bacteria</taxon>
        <taxon>Bacillati</taxon>
        <taxon>Bacillota</taxon>
        <taxon>Bacilli</taxon>
        <taxon>Lactobacillales</taxon>
        <taxon>Carnobacteriaceae</taxon>
        <taxon>Carnobacterium</taxon>
    </lineage>
</organism>
<feature type="domain" description="DUF7649" evidence="3">
    <location>
        <begin position="5"/>
        <end position="88"/>
    </location>
</feature>
<evidence type="ECO:0000256" key="1">
    <source>
        <dbReference type="SAM" id="Phobius"/>
    </source>
</evidence>
<name>A0A1H0XPK9_9LACT</name>
<dbReference type="NCBIfam" id="NF040535">
    <property type="entry name" value="LiaF_C_term"/>
    <property type="match status" value="1"/>
</dbReference>
<dbReference type="PIRSF" id="PIRSF031509">
    <property type="entry name" value="Cell_wall_LiaF/YvqF"/>
    <property type="match status" value="1"/>
</dbReference>
<protein>
    <submittedName>
        <fullName evidence="4">Predicted membrane protein</fullName>
    </submittedName>
</protein>
<dbReference type="EMBL" id="FNJW01000008">
    <property type="protein sequence ID" value="SDQ04888.1"/>
    <property type="molecule type" value="Genomic_DNA"/>
</dbReference>
<dbReference type="Pfam" id="PF09922">
    <property type="entry name" value="LiaF-like_C"/>
    <property type="match status" value="1"/>
</dbReference>
<dbReference type="GO" id="GO:0016020">
    <property type="term" value="C:membrane"/>
    <property type="evidence" value="ECO:0007669"/>
    <property type="project" value="InterPro"/>
</dbReference>
<sequence>MGMRNNWKWFLLIESLLLIVALYQLIHNLFILGLFAIGGWLIFLSRDQQKRKRRMPLVIGIFLMAFALMSLAGFWYMLIGAVVFLYLNYGKVFSKMDSFNFQQAPWNEKEIVVVETTDSLPKNAKRFKRNWLGNERIGNTIYEWDDINFSIFMGDTIIDLGNTILPKNESYIVIRKGFGKTRILVPNGIGIMIEHSAVKGKITFEEQQYILENESVKLYSKHYEDQARTLKIITNVLVGDLEVIAI</sequence>
<dbReference type="Pfam" id="PF24661">
    <property type="entry name" value="DUF7649"/>
    <property type="match status" value="1"/>
</dbReference>
<proteinExistence type="predicted"/>
<accession>A0A1H0XPK9</accession>
<keyword evidence="1" id="KW-0472">Membrane</keyword>
<dbReference type="InterPro" id="IPR056066">
    <property type="entry name" value="DUF7649"/>
</dbReference>
<evidence type="ECO:0000259" key="3">
    <source>
        <dbReference type="Pfam" id="PF24661"/>
    </source>
</evidence>
<keyword evidence="1" id="KW-0812">Transmembrane</keyword>
<dbReference type="AlphaFoldDB" id="A0A1H0XPK9"/>
<feature type="domain" description="Cell wall-active antibiotics response LiaF-like C-terminal" evidence="2">
    <location>
        <begin position="131"/>
        <end position="243"/>
    </location>
</feature>
<reference evidence="5" key="1">
    <citation type="submission" date="2016-10" db="EMBL/GenBank/DDBJ databases">
        <authorList>
            <person name="Varghese N."/>
            <person name="Submissions S."/>
        </authorList>
    </citation>
    <scope>NUCLEOTIDE SEQUENCE [LARGE SCALE GENOMIC DNA]</scope>
    <source>
        <strain evidence="5">MPL-11</strain>
    </source>
</reference>
<dbReference type="Proteomes" id="UP000199481">
    <property type="component" value="Unassembled WGS sequence"/>
</dbReference>
<evidence type="ECO:0000313" key="4">
    <source>
        <dbReference type="EMBL" id="SDQ04888.1"/>
    </source>
</evidence>
<dbReference type="InterPro" id="IPR016975">
    <property type="entry name" value="Cell_wall_LiaF"/>
</dbReference>
<keyword evidence="1" id="KW-1133">Transmembrane helix</keyword>
<feature type="transmembrane region" description="Helical" evidence="1">
    <location>
        <begin position="57"/>
        <end position="87"/>
    </location>
</feature>
<keyword evidence="5" id="KW-1185">Reference proteome</keyword>